<evidence type="ECO:0000313" key="10">
    <source>
        <dbReference type="EMBL" id="KRM08364.1"/>
    </source>
</evidence>
<feature type="transmembrane region" description="Helical" evidence="7">
    <location>
        <begin position="126"/>
        <end position="145"/>
    </location>
</feature>
<feature type="transmembrane region" description="Helical" evidence="7">
    <location>
        <begin position="20"/>
        <end position="45"/>
    </location>
</feature>
<dbReference type="AlphaFoldDB" id="A0A0R1W1Y2"/>
<dbReference type="InterPro" id="IPR003593">
    <property type="entry name" value="AAA+_ATPase"/>
</dbReference>
<evidence type="ECO:0000256" key="6">
    <source>
        <dbReference type="ARBA" id="ARBA00023136"/>
    </source>
</evidence>
<dbReference type="InterPro" id="IPR011527">
    <property type="entry name" value="ABC1_TM_dom"/>
</dbReference>
<evidence type="ECO:0000256" key="4">
    <source>
        <dbReference type="ARBA" id="ARBA00022840"/>
    </source>
</evidence>
<dbReference type="PANTHER" id="PTHR24221:SF654">
    <property type="entry name" value="ATP-BINDING CASSETTE SUB-FAMILY B MEMBER 6"/>
    <property type="match status" value="1"/>
</dbReference>
<evidence type="ECO:0000256" key="3">
    <source>
        <dbReference type="ARBA" id="ARBA00022741"/>
    </source>
</evidence>
<dbReference type="SUPFAM" id="SSF52540">
    <property type="entry name" value="P-loop containing nucleoside triphosphate hydrolases"/>
    <property type="match status" value="1"/>
</dbReference>
<dbReference type="GO" id="GO:0005524">
    <property type="term" value="F:ATP binding"/>
    <property type="evidence" value="ECO:0007669"/>
    <property type="project" value="UniProtKB-KW"/>
</dbReference>
<keyword evidence="11" id="KW-1185">Reference proteome</keyword>
<evidence type="ECO:0000256" key="2">
    <source>
        <dbReference type="ARBA" id="ARBA00022692"/>
    </source>
</evidence>
<reference evidence="10 11" key="1">
    <citation type="journal article" date="2015" name="Genome Announc.">
        <title>Expanding the biotechnology potential of lactobacilli through comparative genomics of 213 strains and associated genera.</title>
        <authorList>
            <person name="Sun Z."/>
            <person name="Harris H.M."/>
            <person name="McCann A."/>
            <person name="Guo C."/>
            <person name="Argimon S."/>
            <person name="Zhang W."/>
            <person name="Yang X."/>
            <person name="Jeffery I.B."/>
            <person name="Cooney J.C."/>
            <person name="Kagawa T.F."/>
            <person name="Liu W."/>
            <person name="Song Y."/>
            <person name="Salvetti E."/>
            <person name="Wrobel A."/>
            <person name="Rasinkangas P."/>
            <person name="Parkhill J."/>
            <person name="Rea M.C."/>
            <person name="O'Sullivan O."/>
            <person name="Ritari J."/>
            <person name="Douillard F.P."/>
            <person name="Paul Ross R."/>
            <person name="Yang R."/>
            <person name="Briner A.E."/>
            <person name="Felis G.E."/>
            <person name="de Vos W.M."/>
            <person name="Barrangou R."/>
            <person name="Klaenhammer T.R."/>
            <person name="Caufield P.W."/>
            <person name="Cui Y."/>
            <person name="Zhang H."/>
            <person name="O'Toole P.W."/>
        </authorList>
    </citation>
    <scope>NUCLEOTIDE SEQUENCE [LARGE SCALE GENOMIC DNA]</scope>
    <source>
        <strain evidence="10 11">DSM 17758</strain>
    </source>
</reference>
<dbReference type="SMART" id="SM00382">
    <property type="entry name" value="AAA"/>
    <property type="match status" value="1"/>
</dbReference>
<dbReference type="GO" id="GO:0005886">
    <property type="term" value="C:plasma membrane"/>
    <property type="evidence" value="ECO:0007669"/>
    <property type="project" value="UniProtKB-SubCell"/>
</dbReference>
<dbReference type="CDD" id="cd03228">
    <property type="entry name" value="ABCC_MRP_Like"/>
    <property type="match status" value="1"/>
</dbReference>
<dbReference type="InterPro" id="IPR027417">
    <property type="entry name" value="P-loop_NTPase"/>
</dbReference>
<dbReference type="GO" id="GO:0140359">
    <property type="term" value="F:ABC-type transporter activity"/>
    <property type="evidence" value="ECO:0007669"/>
    <property type="project" value="InterPro"/>
</dbReference>
<dbReference type="GO" id="GO:0016887">
    <property type="term" value="F:ATP hydrolysis activity"/>
    <property type="evidence" value="ECO:0007669"/>
    <property type="project" value="InterPro"/>
</dbReference>
<gene>
    <name evidence="10" type="ORF">FC15_GL000659</name>
</gene>
<feature type="domain" description="ABC transmembrane type-1" evidence="9">
    <location>
        <begin position="24"/>
        <end position="298"/>
    </location>
</feature>
<keyword evidence="5 7" id="KW-1133">Transmembrane helix</keyword>
<dbReference type="SUPFAM" id="SSF90123">
    <property type="entry name" value="ABC transporter transmembrane region"/>
    <property type="match status" value="1"/>
</dbReference>
<dbReference type="InterPro" id="IPR036640">
    <property type="entry name" value="ABC1_TM_sf"/>
</dbReference>
<accession>A0A0R1W1Y2</accession>
<dbReference type="Pfam" id="PF00664">
    <property type="entry name" value="ABC_membrane"/>
    <property type="match status" value="1"/>
</dbReference>
<evidence type="ECO:0000259" key="8">
    <source>
        <dbReference type="PROSITE" id="PS50893"/>
    </source>
</evidence>
<dbReference type="STRING" id="1423735.FC15_GL000659"/>
<keyword evidence="3" id="KW-0547">Nucleotide-binding</keyword>
<dbReference type="GO" id="GO:0034040">
    <property type="term" value="F:ATPase-coupled lipid transmembrane transporter activity"/>
    <property type="evidence" value="ECO:0007669"/>
    <property type="project" value="TreeGrafter"/>
</dbReference>
<evidence type="ECO:0000256" key="7">
    <source>
        <dbReference type="SAM" id="Phobius"/>
    </source>
</evidence>
<proteinExistence type="predicted"/>
<dbReference type="InterPro" id="IPR003439">
    <property type="entry name" value="ABC_transporter-like_ATP-bd"/>
</dbReference>
<name>A0A0R1W1Y2_9LACO</name>
<evidence type="ECO:0000256" key="1">
    <source>
        <dbReference type="ARBA" id="ARBA00004651"/>
    </source>
</evidence>
<protein>
    <submittedName>
        <fullName evidence="10">Abc-type multidrug transport system atpase and permease component</fullName>
    </submittedName>
</protein>
<keyword evidence="2 7" id="KW-0812">Transmembrane</keyword>
<dbReference type="PATRIC" id="fig|1423735.3.peg.691"/>
<comment type="subcellular location">
    <subcellularLocation>
        <location evidence="1">Cell membrane</location>
        <topology evidence="1">Multi-pass membrane protein</topology>
    </subcellularLocation>
</comment>
<organism evidence="10 11">
    <name type="scientific">Lapidilactobacillus concavus DSM 17758</name>
    <dbReference type="NCBI Taxonomy" id="1423735"/>
    <lineage>
        <taxon>Bacteria</taxon>
        <taxon>Bacillati</taxon>
        <taxon>Bacillota</taxon>
        <taxon>Bacilli</taxon>
        <taxon>Lactobacillales</taxon>
        <taxon>Lactobacillaceae</taxon>
        <taxon>Lapidilactobacillus</taxon>
    </lineage>
</organism>
<dbReference type="PROSITE" id="PS50893">
    <property type="entry name" value="ABC_TRANSPORTER_2"/>
    <property type="match status" value="1"/>
</dbReference>
<dbReference type="OrthoDB" id="95687at2"/>
<evidence type="ECO:0000313" key="11">
    <source>
        <dbReference type="Proteomes" id="UP000051315"/>
    </source>
</evidence>
<keyword evidence="6 7" id="KW-0472">Membrane</keyword>
<sequence>MFLGIWKYVKKEWRLNMIVLLIDVVGATCTTLFGLGAANILTAVVKRQLSIVLIWFAILAATSLVWAVQIVLHERMLTSAIQKMDADIRDNMTERLIAAGYAGFHQHNPSVYISWMTNDIGTINDYGFFCLEMAALQAITIAMSIATIVHFHYSMIATIVVLLVIMYFVPKAFTKKMNQAALSATKTAETATKIISDFLSGFDDLLMLNLQKQITTAVNHASTTLREARVKQATANGTMMGASNLSSLLSQTVVRAQAVLLYLWKLAPIGGISAASYFSATIFSSTTGMLANLMEVKTTKPVFEKYMALIPEATIAPQDQIDITDQPAAIKFEHVDFRYESSLILDDCSFELPAGRKLILVGDSGTGKTTVLDLIAKKIRPTQGTLRYGSVAYNHIVATQLRDQLIYINQKPHLFNDTLRFNITLGSAIPDEDLLAAIEVSGLAPLIDNLSAGLETVISENGSDLSGGQVQRVALARGLAQKKHVWLIDEATSSLDPESTRDIEDRLMALDKVTMLVVSHHASERLRQQADQVVELVDGKVQSV</sequence>
<dbReference type="PANTHER" id="PTHR24221">
    <property type="entry name" value="ATP-BINDING CASSETTE SUB-FAMILY B"/>
    <property type="match status" value="1"/>
</dbReference>
<comment type="caution">
    <text evidence="10">The sequence shown here is derived from an EMBL/GenBank/DDBJ whole genome shotgun (WGS) entry which is preliminary data.</text>
</comment>
<feature type="transmembrane region" description="Helical" evidence="7">
    <location>
        <begin position="151"/>
        <end position="169"/>
    </location>
</feature>
<dbReference type="Gene3D" id="3.40.50.300">
    <property type="entry name" value="P-loop containing nucleotide triphosphate hydrolases"/>
    <property type="match status" value="1"/>
</dbReference>
<dbReference type="EMBL" id="AZFX01000089">
    <property type="protein sequence ID" value="KRM08364.1"/>
    <property type="molecule type" value="Genomic_DNA"/>
</dbReference>
<keyword evidence="4" id="KW-0067">ATP-binding</keyword>
<feature type="domain" description="ABC transporter" evidence="8">
    <location>
        <begin position="330"/>
        <end position="544"/>
    </location>
</feature>
<dbReference type="Pfam" id="PF00005">
    <property type="entry name" value="ABC_tran"/>
    <property type="match status" value="1"/>
</dbReference>
<evidence type="ECO:0000259" key="9">
    <source>
        <dbReference type="PROSITE" id="PS50929"/>
    </source>
</evidence>
<dbReference type="PROSITE" id="PS50929">
    <property type="entry name" value="ABC_TM1F"/>
    <property type="match status" value="1"/>
</dbReference>
<dbReference type="InterPro" id="IPR039421">
    <property type="entry name" value="Type_1_exporter"/>
</dbReference>
<dbReference type="Proteomes" id="UP000051315">
    <property type="component" value="Unassembled WGS sequence"/>
</dbReference>
<feature type="transmembrane region" description="Helical" evidence="7">
    <location>
        <begin position="51"/>
        <end position="72"/>
    </location>
</feature>
<dbReference type="Gene3D" id="1.20.1560.10">
    <property type="entry name" value="ABC transporter type 1, transmembrane domain"/>
    <property type="match status" value="1"/>
</dbReference>
<evidence type="ECO:0000256" key="5">
    <source>
        <dbReference type="ARBA" id="ARBA00022989"/>
    </source>
</evidence>